<feature type="region of interest" description="Disordered" evidence="1">
    <location>
        <begin position="75"/>
        <end position="97"/>
    </location>
</feature>
<comment type="caution">
    <text evidence="2">The sequence shown here is derived from an EMBL/GenBank/DDBJ whole genome shotgun (WGS) entry which is preliminary data.</text>
</comment>
<gene>
    <name evidence="2" type="ORF">B296_00001420</name>
</gene>
<proteinExistence type="predicted"/>
<reference evidence="2 3" key="1">
    <citation type="journal article" date="2014" name="Agronomy (Basel)">
        <title>A Draft Genome Sequence for Ensete ventricosum, the Drought-Tolerant Tree Against Hunger.</title>
        <authorList>
            <person name="Harrison J."/>
            <person name="Moore K.A."/>
            <person name="Paszkiewicz K."/>
            <person name="Jones T."/>
            <person name="Grant M."/>
            <person name="Ambacheew D."/>
            <person name="Muzemil S."/>
            <person name="Studholme D.J."/>
        </authorList>
    </citation>
    <scope>NUCLEOTIDE SEQUENCE [LARGE SCALE GENOMIC DNA]</scope>
</reference>
<dbReference type="Proteomes" id="UP000287651">
    <property type="component" value="Unassembled WGS sequence"/>
</dbReference>
<feature type="compositionally biased region" description="Basic and acidic residues" evidence="1">
    <location>
        <begin position="88"/>
        <end position="97"/>
    </location>
</feature>
<protein>
    <submittedName>
        <fullName evidence="2">Uncharacterized protein</fullName>
    </submittedName>
</protein>
<name>A0A426YME1_ENSVE</name>
<organism evidence="2 3">
    <name type="scientific">Ensete ventricosum</name>
    <name type="common">Abyssinian banana</name>
    <name type="synonym">Musa ensete</name>
    <dbReference type="NCBI Taxonomy" id="4639"/>
    <lineage>
        <taxon>Eukaryota</taxon>
        <taxon>Viridiplantae</taxon>
        <taxon>Streptophyta</taxon>
        <taxon>Embryophyta</taxon>
        <taxon>Tracheophyta</taxon>
        <taxon>Spermatophyta</taxon>
        <taxon>Magnoliopsida</taxon>
        <taxon>Liliopsida</taxon>
        <taxon>Zingiberales</taxon>
        <taxon>Musaceae</taxon>
        <taxon>Ensete</taxon>
    </lineage>
</organism>
<dbReference type="EMBL" id="AMZH03011432">
    <property type="protein sequence ID" value="RRT52889.1"/>
    <property type="molecule type" value="Genomic_DNA"/>
</dbReference>
<sequence length="109" mass="11460">MAALHGLPTSASNYRKSWASRGLLAYTGGPATLHRGGGPPALAIVHKRPGLLPRATLAAGSVNRCVGSLATMRQQCSSTTRSASPHSQAKEEEKNSKEKWEASLALLLL</sequence>
<accession>A0A426YME1</accession>
<evidence type="ECO:0000313" key="2">
    <source>
        <dbReference type="EMBL" id="RRT52889.1"/>
    </source>
</evidence>
<evidence type="ECO:0000313" key="3">
    <source>
        <dbReference type="Proteomes" id="UP000287651"/>
    </source>
</evidence>
<feature type="compositionally biased region" description="Polar residues" evidence="1">
    <location>
        <begin position="75"/>
        <end position="87"/>
    </location>
</feature>
<dbReference type="AlphaFoldDB" id="A0A426YME1"/>
<evidence type="ECO:0000256" key="1">
    <source>
        <dbReference type="SAM" id="MobiDB-lite"/>
    </source>
</evidence>